<reference evidence="3" key="1">
    <citation type="submission" date="2007-02" db="EMBL/GenBank/DDBJ databases">
        <authorList>
            <person name="DeShazer D."/>
            <person name="Woods D.E."/>
            <person name="Nierman W.C."/>
        </authorList>
    </citation>
    <scope>NUCLEOTIDE SEQUENCE [LARGE SCALE GENOMIC DNA]</scope>
    <source>
        <strain evidence="3">1106a</strain>
    </source>
</reference>
<dbReference type="AlphaFoldDB" id="A3P5B3"/>
<evidence type="ECO:0000313" key="2">
    <source>
        <dbReference type="EMBL" id="ABN93954.1"/>
    </source>
</evidence>
<evidence type="ECO:0000256" key="1">
    <source>
        <dbReference type="SAM" id="MobiDB-lite"/>
    </source>
</evidence>
<feature type="compositionally biased region" description="Basic residues" evidence="1">
    <location>
        <begin position="96"/>
        <end position="105"/>
    </location>
</feature>
<organism evidence="2 3">
    <name type="scientific">Burkholderia pseudomallei (strain 1106a)</name>
    <dbReference type="NCBI Taxonomy" id="357348"/>
    <lineage>
        <taxon>Bacteria</taxon>
        <taxon>Pseudomonadati</taxon>
        <taxon>Pseudomonadota</taxon>
        <taxon>Betaproteobacteria</taxon>
        <taxon>Burkholderiales</taxon>
        <taxon>Burkholderiaceae</taxon>
        <taxon>Burkholderia</taxon>
        <taxon>pseudomallei group</taxon>
    </lineage>
</organism>
<dbReference type="Proteomes" id="UP000006738">
    <property type="component" value="Chromosome II"/>
</dbReference>
<feature type="region of interest" description="Disordered" evidence="1">
    <location>
        <begin position="1"/>
        <end position="151"/>
    </location>
</feature>
<gene>
    <name evidence="2" type="ordered locus">BURPS1106A_A1489</name>
</gene>
<proteinExistence type="predicted"/>
<dbReference type="KEGG" id="bpl:BURPS1106A_A1489"/>
<protein>
    <submittedName>
        <fullName evidence="2">Uncharacterized protein</fullName>
    </submittedName>
</protein>
<accession>A3P5B3</accession>
<dbReference type="EMBL" id="CP000573">
    <property type="protein sequence ID" value="ABN93954.1"/>
    <property type="molecule type" value="Genomic_DNA"/>
</dbReference>
<evidence type="ECO:0000313" key="3">
    <source>
        <dbReference type="Proteomes" id="UP000006738"/>
    </source>
</evidence>
<name>A3P5B3_BURP0</name>
<sequence length="151" mass="16334">MRHRLGRPAPAPATRGGDPRDGNSMLHRGIPSRPRARPRLRTRRDGIRRSGTRAPSAADLHGPHAVAASAGSRHGRYPARRRHDTRAATAGPHATVGRRHGRSRRFGSIGNESAPVGAREPSRCGRPLIGVNRARGRSPMLGGVRRAAHRH</sequence>
<feature type="compositionally biased region" description="Basic residues" evidence="1">
    <location>
        <begin position="73"/>
        <end position="84"/>
    </location>
</feature>
<dbReference type="HOGENOM" id="CLU_1727899_0_0_4"/>